<dbReference type="InterPro" id="IPR036890">
    <property type="entry name" value="HATPase_C_sf"/>
</dbReference>
<dbReference type="CDD" id="cd00082">
    <property type="entry name" value="HisKA"/>
    <property type="match status" value="1"/>
</dbReference>
<evidence type="ECO:0000256" key="4">
    <source>
        <dbReference type="ARBA" id="ARBA00022475"/>
    </source>
</evidence>
<evidence type="ECO:0000313" key="13">
    <source>
        <dbReference type="EMBL" id="ESR25725.1"/>
    </source>
</evidence>
<evidence type="ECO:0000313" key="14">
    <source>
        <dbReference type="Proteomes" id="UP000017819"/>
    </source>
</evidence>
<feature type="transmembrane region" description="Helical" evidence="11">
    <location>
        <begin position="91"/>
        <end position="117"/>
    </location>
</feature>
<dbReference type="RefSeq" id="WP_023431700.1">
    <property type="nucleotide sequence ID" value="NZ_AWXZ01000018.1"/>
</dbReference>
<evidence type="ECO:0000256" key="1">
    <source>
        <dbReference type="ARBA" id="ARBA00000085"/>
    </source>
</evidence>
<organism evidence="13 14">
    <name type="scientific">Lutibaculum baratangense AMV1</name>
    <dbReference type="NCBI Taxonomy" id="631454"/>
    <lineage>
        <taxon>Bacteria</taxon>
        <taxon>Pseudomonadati</taxon>
        <taxon>Pseudomonadota</taxon>
        <taxon>Alphaproteobacteria</taxon>
        <taxon>Hyphomicrobiales</taxon>
        <taxon>Tepidamorphaceae</taxon>
        <taxon>Lutibaculum</taxon>
    </lineage>
</organism>
<keyword evidence="8 13" id="KW-0418">Kinase</keyword>
<dbReference type="PATRIC" id="fig|631454.5.peg.1539"/>
<dbReference type="InterPro" id="IPR005467">
    <property type="entry name" value="His_kinase_dom"/>
</dbReference>
<feature type="transmembrane region" description="Helical" evidence="11">
    <location>
        <begin position="26"/>
        <end position="44"/>
    </location>
</feature>
<keyword evidence="4" id="KW-1003">Cell membrane</keyword>
<protein>
    <recommendedName>
        <fullName evidence="3">histidine kinase</fullName>
        <ecNumber evidence="3">2.7.13.3</ecNumber>
    </recommendedName>
</protein>
<gene>
    <name evidence="13" type="ORF">N177_1558</name>
</gene>
<dbReference type="STRING" id="631454.N177_1558"/>
<dbReference type="InterPro" id="IPR003594">
    <property type="entry name" value="HATPase_dom"/>
</dbReference>
<dbReference type="EMBL" id="AWXZ01000018">
    <property type="protein sequence ID" value="ESR25725.1"/>
    <property type="molecule type" value="Genomic_DNA"/>
</dbReference>
<accession>V4RRF6</accession>
<name>V4RRF6_9HYPH</name>
<dbReference type="eggNOG" id="COG0642">
    <property type="taxonomic scope" value="Bacteria"/>
</dbReference>
<dbReference type="GO" id="GO:0005524">
    <property type="term" value="F:ATP binding"/>
    <property type="evidence" value="ECO:0007669"/>
    <property type="project" value="UniProtKB-KW"/>
</dbReference>
<evidence type="ECO:0000256" key="7">
    <source>
        <dbReference type="ARBA" id="ARBA00022741"/>
    </source>
</evidence>
<dbReference type="InterPro" id="IPR004358">
    <property type="entry name" value="Sig_transdc_His_kin-like_C"/>
</dbReference>
<feature type="transmembrane region" description="Helical" evidence="11">
    <location>
        <begin position="161"/>
        <end position="183"/>
    </location>
</feature>
<evidence type="ECO:0000256" key="10">
    <source>
        <dbReference type="SAM" id="MobiDB-lite"/>
    </source>
</evidence>
<evidence type="ECO:0000256" key="2">
    <source>
        <dbReference type="ARBA" id="ARBA00004651"/>
    </source>
</evidence>
<keyword evidence="5" id="KW-0597">Phosphoprotein</keyword>
<dbReference type="Pfam" id="PF02518">
    <property type="entry name" value="HATPase_c"/>
    <property type="match status" value="1"/>
</dbReference>
<dbReference type="OrthoDB" id="9785252at2"/>
<dbReference type="PANTHER" id="PTHR44936">
    <property type="entry name" value="SENSOR PROTEIN CREC"/>
    <property type="match status" value="1"/>
</dbReference>
<keyword evidence="14" id="KW-1185">Reference proteome</keyword>
<feature type="transmembrane region" description="Helical" evidence="11">
    <location>
        <begin position="129"/>
        <end position="149"/>
    </location>
</feature>
<dbReference type="PROSITE" id="PS50109">
    <property type="entry name" value="HIS_KIN"/>
    <property type="match status" value="1"/>
</dbReference>
<dbReference type="SMART" id="SM00387">
    <property type="entry name" value="HATPase_c"/>
    <property type="match status" value="1"/>
</dbReference>
<evidence type="ECO:0000256" key="8">
    <source>
        <dbReference type="ARBA" id="ARBA00022777"/>
    </source>
</evidence>
<dbReference type="PANTHER" id="PTHR44936:SF10">
    <property type="entry name" value="SENSOR PROTEIN RSTB"/>
    <property type="match status" value="1"/>
</dbReference>
<dbReference type="InterPro" id="IPR003661">
    <property type="entry name" value="HisK_dim/P_dom"/>
</dbReference>
<proteinExistence type="predicted"/>
<evidence type="ECO:0000256" key="5">
    <source>
        <dbReference type="ARBA" id="ARBA00022553"/>
    </source>
</evidence>
<dbReference type="InterPro" id="IPR050980">
    <property type="entry name" value="2C_sensor_his_kinase"/>
</dbReference>
<dbReference type="SMART" id="SM00388">
    <property type="entry name" value="HisKA"/>
    <property type="match status" value="1"/>
</dbReference>
<dbReference type="EC" id="2.7.13.3" evidence="3"/>
<dbReference type="InterPro" id="IPR036097">
    <property type="entry name" value="HisK_dim/P_sf"/>
</dbReference>
<dbReference type="AlphaFoldDB" id="V4RRF6"/>
<keyword evidence="11" id="KW-0812">Transmembrane</keyword>
<keyword evidence="11" id="KW-0472">Membrane</keyword>
<dbReference type="SUPFAM" id="SSF47384">
    <property type="entry name" value="Homodimeric domain of signal transducing histidine kinase"/>
    <property type="match status" value="1"/>
</dbReference>
<dbReference type="Proteomes" id="UP000017819">
    <property type="component" value="Unassembled WGS sequence"/>
</dbReference>
<dbReference type="SUPFAM" id="SSF55874">
    <property type="entry name" value="ATPase domain of HSP90 chaperone/DNA topoisomerase II/histidine kinase"/>
    <property type="match status" value="1"/>
</dbReference>
<keyword evidence="7" id="KW-0547">Nucleotide-binding</keyword>
<keyword evidence="6 13" id="KW-0808">Transferase</keyword>
<keyword evidence="11" id="KW-1133">Transmembrane helix</keyword>
<keyword evidence="9" id="KW-0067">ATP-binding</keyword>
<reference evidence="13 14" key="1">
    <citation type="journal article" date="2014" name="Genome Announc.">
        <title>Draft Genome Sequence of Lutibaculum baratangense Strain AMV1T, Isolated from a Mud Volcano in Andamans, India.</title>
        <authorList>
            <person name="Singh A."/>
            <person name="Sreenivas A."/>
            <person name="Sathyanarayana Reddy G."/>
            <person name="Pinnaka A.K."/>
            <person name="Shivaji S."/>
        </authorList>
    </citation>
    <scope>NUCLEOTIDE SEQUENCE [LARGE SCALE GENOMIC DNA]</scope>
    <source>
        <strain evidence="13 14">AMV1</strain>
    </source>
</reference>
<comment type="catalytic activity">
    <reaction evidence="1">
        <text>ATP + protein L-histidine = ADP + protein N-phospho-L-histidine.</text>
        <dbReference type="EC" id="2.7.13.3"/>
    </reaction>
</comment>
<dbReference type="GO" id="GO:0000155">
    <property type="term" value="F:phosphorelay sensor kinase activity"/>
    <property type="evidence" value="ECO:0007669"/>
    <property type="project" value="InterPro"/>
</dbReference>
<dbReference type="GO" id="GO:0005886">
    <property type="term" value="C:plasma membrane"/>
    <property type="evidence" value="ECO:0007669"/>
    <property type="project" value="UniProtKB-SubCell"/>
</dbReference>
<dbReference type="PRINTS" id="PR00344">
    <property type="entry name" value="BCTRLSENSOR"/>
</dbReference>
<comment type="subcellular location">
    <subcellularLocation>
        <location evidence="2">Cell membrane</location>
        <topology evidence="2">Multi-pass membrane protein</topology>
    </subcellularLocation>
</comment>
<evidence type="ECO:0000256" key="9">
    <source>
        <dbReference type="ARBA" id="ARBA00022840"/>
    </source>
</evidence>
<dbReference type="NCBIfam" id="NF033792">
    <property type="entry name" value="ActS_PrrB_HisK"/>
    <property type="match status" value="1"/>
</dbReference>
<dbReference type="Gene3D" id="3.30.565.10">
    <property type="entry name" value="Histidine kinase-like ATPase, C-terminal domain"/>
    <property type="match status" value="1"/>
</dbReference>
<evidence type="ECO:0000256" key="6">
    <source>
        <dbReference type="ARBA" id="ARBA00022679"/>
    </source>
</evidence>
<dbReference type="InterPro" id="IPR047770">
    <property type="entry name" value="RegB"/>
</dbReference>
<feature type="region of interest" description="Disordered" evidence="10">
    <location>
        <begin position="433"/>
        <end position="452"/>
    </location>
</feature>
<dbReference type="Pfam" id="PF00512">
    <property type="entry name" value="HisKA"/>
    <property type="match status" value="1"/>
</dbReference>
<evidence type="ECO:0000259" key="12">
    <source>
        <dbReference type="PROSITE" id="PS50109"/>
    </source>
</evidence>
<feature type="domain" description="Histidine kinase" evidence="12">
    <location>
        <begin position="218"/>
        <end position="426"/>
    </location>
</feature>
<dbReference type="Gene3D" id="1.10.287.130">
    <property type="match status" value="1"/>
</dbReference>
<comment type="caution">
    <text evidence="13">The sequence shown here is derived from an EMBL/GenBank/DDBJ whole genome shotgun (WGS) entry which is preliminary data.</text>
</comment>
<sequence>MSWETSLPEDFALGAARLRMRTLVRLRWIAVLGQSAAVLFVYSVLGYNLPIGLCFAPIALSAWLNLFLRIRYPSGHELSDNSATAQLAYDLLQLGFLLSLTGGLVNPFAILFLVPVVVSAGALPLLNTVLLGVLALTIASIVAIFHLPLPWAQGDAPPLPPLYIAGIWLALACGLAFMVTYVFRVAAESRQTVDALAAVELVLAREQHLSALDGLAAAAAHELGTPLATIALVARELERDLPQDGPQAEDIRLLRQQVERCRGILRELGSLGSTPAGPLARLTLHELLDEVATPHRAMRAIEIELDGEAPEPTCPRNPAMLHGLGNLVENAADFARQKVRLVARWTRVEVAIEIVDDGPGFAPEVLDKAGEPYVTTRRRRGDALESGLGLGLFIAKTLLQRNGAQVAVANDPEGGARISLTWRRPVFEGDETEGYARAPMRVGPYRDPTSEG</sequence>
<evidence type="ECO:0000256" key="11">
    <source>
        <dbReference type="SAM" id="Phobius"/>
    </source>
</evidence>
<evidence type="ECO:0000256" key="3">
    <source>
        <dbReference type="ARBA" id="ARBA00012438"/>
    </source>
</evidence>